<evidence type="ECO:0000313" key="12">
    <source>
        <dbReference type="Proteomes" id="UP000284841"/>
    </source>
</evidence>
<keyword evidence="12" id="KW-1185">Reference proteome</keyword>
<keyword evidence="5 9" id="KW-0812">Transmembrane</keyword>
<dbReference type="AlphaFoldDB" id="A0A415DV56"/>
<evidence type="ECO:0000256" key="8">
    <source>
        <dbReference type="ARBA" id="ARBA00038435"/>
    </source>
</evidence>
<dbReference type="GO" id="GO:0015297">
    <property type="term" value="F:antiporter activity"/>
    <property type="evidence" value="ECO:0007669"/>
    <property type="project" value="UniProtKB-KW"/>
</dbReference>
<evidence type="ECO:0000259" key="10">
    <source>
        <dbReference type="Pfam" id="PF03553"/>
    </source>
</evidence>
<keyword evidence="4" id="KW-1003">Cell membrane</keyword>
<gene>
    <name evidence="11" type="primary">nhaC</name>
    <name evidence="11" type="ORF">DW099_18050</name>
</gene>
<feature type="transmembrane region" description="Helical" evidence="9">
    <location>
        <begin position="241"/>
        <end position="260"/>
    </location>
</feature>
<accession>A0A415DV56</accession>
<dbReference type="NCBIfam" id="TIGR00931">
    <property type="entry name" value="antiport_nhaC"/>
    <property type="match status" value="1"/>
</dbReference>
<comment type="similarity">
    <text evidence="8">Belongs to the NhaC Na(+)/H(+) (TC 2.A.35) antiporter family.</text>
</comment>
<keyword evidence="6 9" id="KW-1133">Transmembrane helix</keyword>
<dbReference type="STRING" id="1776384.GCA_900086585_00480"/>
<dbReference type="Pfam" id="PF03553">
    <property type="entry name" value="Na_H_antiporter"/>
    <property type="match status" value="1"/>
</dbReference>
<feature type="transmembrane region" description="Helical" evidence="9">
    <location>
        <begin position="115"/>
        <end position="135"/>
    </location>
</feature>
<evidence type="ECO:0000256" key="4">
    <source>
        <dbReference type="ARBA" id="ARBA00022475"/>
    </source>
</evidence>
<evidence type="ECO:0000256" key="3">
    <source>
        <dbReference type="ARBA" id="ARBA00022449"/>
    </source>
</evidence>
<keyword evidence="3" id="KW-0050">Antiport</keyword>
<evidence type="ECO:0000256" key="1">
    <source>
        <dbReference type="ARBA" id="ARBA00004651"/>
    </source>
</evidence>
<dbReference type="PANTHER" id="PTHR33451">
    <property type="entry name" value="MALATE-2H(+)/NA(+)-LACTATE ANTIPORTER"/>
    <property type="match status" value="1"/>
</dbReference>
<evidence type="ECO:0000256" key="7">
    <source>
        <dbReference type="ARBA" id="ARBA00023136"/>
    </source>
</evidence>
<feature type="transmembrane region" description="Helical" evidence="9">
    <location>
        <begin position="267"/>
        <end position="286"/>
    </location>
</feature>
<dbReference type="InterPro" id="IPR052180">
    <property type="entry name" value="NhaC_Na-H+_Antiporter"/>
</dbReference>
<sequence length="491" mass="52630">MKKKEKPTRVKRKPNMLEALSAVIVLLVIFFFGSLADLSAPALIGVAVCWVVFIGWRCGYSWAEMEEYTADKIKSAAPAMSVLIAVGFLLGSWMYSGTIPMFIYYGVQLVSEKWILVSAFALCAIFSTCTGTSWGSAATAGIAMMGIATAMPNVNIAAVAGACYTGAIFGDKLSPLSDTTILAALSTKNDIFDHIRHMSRTVVPAAAVGVIIYVIMGISTTTTGAGLPENTLQLLNTLDTAFNWNIIVLIPLVIVVYGAVTKKPSTVVMMLSAMVALLIGIFYQGFDLQDGVSALYNGFNLEMVENAREGFAAANAGDDAMALLNRGGLASMLKSFILIYICFYFAGIMEQIGAIEVLLGKLLTSVKTRFGLIFATSISVIVLVAIGGSSSLALILTGEMYSEKYKEMGLSTLNLSRTMEDFGTGLAGFIPWSGSGVYYPSVLGVPIIQYLPYCFMSYAVWVLAYVYAATGICIKPLEKETAEETPLEEAK</sequence>
<feature type="transmembrane region" description="Helical" evidence="9">
    <location>
        <begin position="202"/>
        <end position="221"/>
    </location>
</feature>
<evidence type="ECO:0000256" key="5">
    <source>
        <dbReference type="ARBA" id="ARBA00022692"/>
    </source>
</evidence>
<feature type="transmembrane region" description="Helical" evidence="9">
    <location>
        <begin position="450"/>
        <end position="469"/>
    </location>
</feature>
<organism evidence="11 12">
    <name type="scientific">Emergencia timonensis</name>
    <dbReference type="NCBI Taxonomy" id="1776384"/>
    <lineage>
        <taxon>Bacteria</taxon>
        <taxon>Bacillati</taxon>
        <taxon>Bacillota</taxon>
        <taxon>Clostridia</taxon>
        <taxon>Peptostreptococcales</taxon>
        <taxon>Anaerovoracaceae</taxon>
        <taxon>Emergencia</taxon>
    </lineage>
</organism>
<comment type="subcellular location">
    <subcellularLocation>
        <location evidence="1">Cell membrane</location>
        <topology evidence="1">Multi-pass membrane protein</topology>
    </subcellularLocation>
</comment>
<evidence type="ECO:0000256" key="2">
    <source>
        <dbReference type="ARBA" id="ARBA00022448"/>
    </source>
</evidence>
<feature type="transmembrane region" description="Helical" evidence="9">
    <location>
        <begin position="16"/>
        <end position="36"/>
    </location>
</feature>
<dbReference type="InterPro" id="IPR018461">
    <property type="entry name" value="Na/H_Antiport_NhaC-like_C"/>
</dbReference>
<dbReference type="OrthoDB" id="9762978at2"/>
<comment type="caution">
    <text evidence="11">The sequence shown here is derived from an EMBL/GenBank/DDBJ whole genome shotgun (WGS) entry which is preliminary data.</text>
</comment>
<dbReference type="EMBL" id="QRMS01000007">
    <property type="protein sequence ID" value="RHJ84102.1"/>
    <property type="molecule type" value="Genomic_DNA"/>
</dbReference>
<evidence type="ECO:0000256" key="9">
    <source>
        <dbReference type="SAM" id="Phobius"/>
    </source>
</evidence>
<protein>
    <submittedName>
        <fullName evidence="11">Na+/H+ antiporter NhaC</fullName>
    </submittedName>
</protein>
<dbReference type="InterPro" id="IPR004770">
    <property type="entry name" value="Na/H_antiport_NhaC"/>
</dbReference>
<dbReference type="PANTHER" id="PTHR33451:SF3">
    <property type="entry name" value="MALATE-2H(+)_NA(+)-LACTATE ANTIPORTER"/>
    <property type="match status" value="1"/>
</dbReference>
<keyword evidence="2" id="KW-0813">Transport</keyword>
<proteinExistence type="inferred from homology"/>
<feature type="domain" description="Na+/H+ antiporter NhaC-like C-terminal" evidence="10">
    <location>
        <begin position="166"/>
        <end position="472"/>
    </location>
</feature>
<feature type="transmembrane region" description="Helical" evidence="9">
    <location>
        <begin position="371"/>
        <end position="396"/>
    </location>
</feature>
<name>A0A415DV56_9FIRM</name>
<keyword evidence="7 9" id="KW-0472">Membrane</keyword>
<dbReference type="GO" id="GO:0005886">
    <property type="term" value="C:plasma membrane"/>
    <property type="evidence" value="ECO:0007669"/>
    <property type="project" value="UniProtKB-SubCell"/>
</dbReference>
<reference evidence="11 12" key="1">
    <citation type="submission" date="2018-08" db="EMBL/GenBank/DDBJ databases">
        <title>A genome reference for cultivated species of the human gut microbiota.</title>
        <authorList>
            <person name="Zou Y."/>
            <person name="Xue W."/>
            <person name="Luo G."/>
        </authorList>
    </citation>
    <scope>NUCLEOTIDE SEQUENCE [LARGE SCALE GENOMIC DNA]</scope>
    <source>
        <strain evidence="11 12">AM07-24</strain>
    </source>
</reference>
<feature type="transmembrane region" description="Helical" evidence="9">
    <location>
        <begin position="337"/>
        <end position="359"/>
    </location>
</feature>
<dbReference type="Proteomes" id="UP000284841">
    <property type="component" value="Unassembled WGS sequence"/>
</dbReference>
<dbReference type="RefSeq" id="WP_118336604.1">
    <property type="nucleotide sequence ID" value="NZ_AP025567.1"/>
</dbReference>
<evidence type="ECO:0000256" key="6">
    <source>
        <dbReference type="ARBA" id="ARBA00022989"/>
    </source>
</evidence>
<evidence type="ECO:0000313" key="11">
    <source>
        <dbReference type="EMBL" id="RHJ84102.1"/>
    </source>
</evidence>
<feature type="transmembrane region" description="Helical" evidence="9">
    <location>
        <begin position="75"/>
        <end position="95"/>
    </location>
</feature>
<feature type="transmembrane region" description="Helical" evidence="9">
    <location>
        <begin position="42"/>
        <end position="63"/>
    </location>
</feature>